<protein>
    <submittedName>
        <fullName evidence="1">Uncharacterized protein</fullName>
    </submittedName>
</protein>
<dbReference type="Proteomes" id="UP000001734">
    <property type="component" value="Plasmid pKP187"/>
</dbReference>
<organism evidence="1 2">
    <name type="scientific">Klebsiella variicola (strain 342)</name>
    <name type="common">Klebsiella pneumoniae</name>
    <dbReference type="NCBI Taxonomy" id="507522"/>
    <lineage>
        <taxon>Bacteria</taxon>
        <taxon>Pseudomonadati</taxon>
        <taxon>Pseudomonadota</taxon>
        <taxon>Gammaproteobacteria</taxon>
        <taxon>Enterobacterales</taxon>
        <taxon>Enterobacteriaceae</taxon>
        <taxon>Klebsiella/Raoultella group</taxon>
        <taxon>Klebsiella</taxon>
        <taxon>Klebsiella pneumoniae complex</taxon>
    </lineage>
</organism>
<evidence type="ECO:0000313" key="1">
    <source>
        <dbReference type="EMBL" id="ACI12115.1"/>
    </source>
</evidence>
<dbReference type="KEGG" id="kpe:KPK_A0024"/>
<geneLocation type="plasmid" evidence="1 2">
    <name>pKP187</name>
</geneLocation>
<dbReference type="HOGENOM" id="CLU_3328968_0_0_6"/>
<evidence type="ECO:0000313" key="2">
    <source>
        <dbReference type="Proteomes" id="UP000001734"/>
    </source>
</evidence>
<proteinExistence type="predicted"/>
<dbReference type="EMBL" id="CP000965">
    <property type="protein sequence ID" value="ACI12115.1"/>
    <property type="molecule type" value="Genomic_DNA"/>
</dbReference>
<name>B5RJV2_KLEV3</name>
<reference evidence="1 2" key="1">
    <citation type="journal article" date="2008" name="PLoS Genet.">
        <title>Complete genome sequence of the N2-fixing broad host range endophyte Klebsiella pneumoniae 342 and virulence predictions verified in mice.</title>
        <authorList>
            <person name="Fouts D.E."/>
            <person name="Tyler H.L."/>
            <person name="DeBoy R.T."/>
            <person name="Daugherty S."/>
            <person name="Ren Q."/>
            <person name="Badger J.H."/>
            <person name="Durkin A.S."/>
            <person name="Huot H."/>
            <person name="Shrivastava S."/>
            <person name="Kothari S."/>
            <person name="Dodson R.J."/>
            <person name="Mohamoud Y."/>
            <person name="Khouri H."/>
            <person name="Roesch L.F."/>
            <person name="Krogfelt K.A."/>
            <person name="Struve C."/>
            <person name="Triplett E.W."/>
            <person name="Methe B.A."/>
        </authorList>
    </citation>
    <scope>NUCLEOTIDE SEQUENCE [LARGE SCALE GENOMIC DNA]</scope>
    <source>
        <strain evidence="1 2">342</strain>
        <plasmid evidence="2">Plasmid pKP187</plasmid>
    </source>
</reference>
<sequence>MHYFIKSWNFLQSNNKIAKSSENCKADGNEGSKQEKRE</sequence>
<accession>B5RJV2</accession>
<gene>
    <name evidence="1" type="ordered locus">KPK_A0024</name>
</gene>
<dbReference type="BioCyc" id="KPNE507522:GI0B-5562-MONOMER"/>
<dbReference type="AlphaFoldDB" id="B5RJV2"/>
<keyword evidence="1" id="KW-0614">Plasmid</keyword>